<dbReference type="EMBL" id="GIIL01006248">
    <property type="protein sequence ID" value="NOV49974.1"/>
    <property type="molecule type" value="Transcribed_RNA"/>
</dbReference>
<sequence length="72" mass="8889">MSLSLNFNFVFVLHIIYINTAKIYKHMNQHENNNIRIIAKYDYITIANLMERSRRQNDIKIFYKYRIPYFVL</sequence>
<reference evidence="2" key="1">
    <citation type="submission" date="2020-03" db="EMBL/GenBank/DDBJ databases">
        <title>Transcriptomic Profiling of the Digestive Tract of the Rat Flea, Xenopsylla cheopis, Following Blood Feeding and Infection with Yersinia pestis.</title>
        <authorList>
            <person name="Bland D.M."/>
            <person name="Martens C.A."/>
            <person name="Virtaneva K."/>
            <person name="Kanakabandi K."/>
            <person name="Long D."/>
            <person name="Rosenke R."/>
            <person name="Saturday G.A."/>
            <person name="Hoyt F.H."/>
            <person name="Bruno D.P."/>
            <person name="Ribeiro J.M.C."/>
            <person name="Hinnebusch J."/>
        </authorList>
    </citation>
    <scope>NUCLEOTIDE SEQUENCE</scope>
</reference>
<organism evidence="2">
    <name type="scientific">Xenopsylla cheopis</name>
    <name type="common">Oriental rat flea</name>
    <name type="synonym">Pulex cheopis</name>
    <dbReference type="NCBI Taxonomy" id="163159"/>
    <lineage>
        <taxon>Eukaryota</taxon>
        <taxon>Metazoa</taxon>
        <taxon>Ecdysozoa</taxon>
        <taxon>Arthropoda</taxon>
        <taxon>Hexapoda</taxon>
        <taxon>Insecta</taxon>
        <taxon>Pterygota</taxon>
        <taxon>Neoptera</taxon>
        <taxon>Endopterygota</taxon>
        <taxon>Siphonaptera</taxon>
        <taxon>Pulicidae</taxon>
        <taxon>Xenopsyllinae</taxon>
        <taxon>Xenopsylla</taxon>
    </lineage>
</organism>
<protein>
    <submittedName>
        <fullName evidence="2">Putative secreted protein</fullName>
    </submittedName>
</protein>
<accession>A0A6M2DVJ6</accession>
<evidence type="ECO:0000256" key="1">
    <source>
        <dbReference type="SAM" id="SignalP"/>
    </source>
</evidence>
<feature type="chain" id="PRO_5026704279" evidence="1">
    <location>
        <begin position="21"/>
        <end position="72"/>
    </location>
</feature>
<proteinExistence type="predicted"/>
<evidence type="ECO:0000313" key="2">
    <source>
        <dbReference type="EMBL" id="NOV49974.1"/>
    </source>
</evidence>
<feature type="signal peptide" evidence="1">
    <location>
        <begin position="1"/>
        <end position="20"/>
    </location>
</feature>
<name>A0A6M2DVJ6_XENCH</name>
<keyword evidence="1" id="KW-0732">Signal</keyword>
<dbReference type="AlphaFoldDB" id="A0A6M2DVJ6"/>